<dbReference type="Proteomes" id="UP000002069">
    <property type="component" value="Chromosome"/>
</dbReference>
<dbReference type="EMBL" id="FN543093">
    <property type="protein sequence ID" value="CBA28060.1"/>
    <property type="molecule type" value="Genomic_DNA"/>
</dbReference>
<feature type="domain" description="Type II secretion system protein GspF" evidence="11">
    <location>
        <begin position="274"/>
        <end position="394"/>
    </location>
</feature>
<evidence type="ECO:0000256" key="5">
    <source>
        <dbReference type="ARBA" id="ARBA00022519"/>
    </source>
</evidence>
<proteinExistence type="inferred from homology"/>
<dbReference type="InterPro" id="IPR003004">
    <property type="entry name" value="GspF/PilC"/>
</dbReference>
<organism evidence="12 13">
    <name type="scientific">Cronobacter turicensis (strain DSM 18703 / CCUG 55852 / LMG 23827 / z3032)</name>
    <dbReference type="NCBI Taxonomy" id="693216"/>
    <lineage>
        <taxon>Bacteria</taxon>
        <taxon>Pseudomonadati</taxon>
        <taxon>Pseudomonadota</taxon>
        <taxon>Gammaproteobacteria</taxon>
        <taxon>Enterobacterales</taxon>
        <taxon>Enterobacteriaceae</taxon>
        <taxon>Cronobacter</taxon>
    </lineage>
</organism>
<keyword evidence="3 9" id="KW-0813">Transport</keyword>
<dbReference type="InterPro" id="IPR001992">
    <property type="entry name" value="T2SS_GspF/T4SS_PilC_CS"/>
</dbReference>
<evidence type="ECO:0000256" key="6">
    <source>
        <dbReference type="ARBA" id="ARBA00022692"/>
    </source>
</evidence>
<dbReference type="PANTHER" id="PTHR30012:SF7">
    <property type="entry name" value="PROTEIN TRANSPORT PROTEIN HOFC HOMOLOG"/>
    <property type="match status" value="1"/>
</dbReference>
<dbReference type="GO" id="GO:0015628">
    <property type="term" value="P:protein secretion by the type II secretion system"/>
    <property type="evidence" value="ECO:0007669"/>
    <property type="project" value="TreeGrafter"/>
</dbReference>
<evidence type="ECO:0000256" key="4">
    <source>
        <dbReference type="ARBA" id="ARBA00022475"/>
    </source>
</evidence>
<name>C9XVR2_CROTZ</name>
<comment type="similarity">
    <text evidence="2 9">Belongs to the GSP F family.</text>
</comment>
<dbReference type="FunFam" id="1.20.81.30:FF:000001">
    <property type="entry name" value="Type II secretion system protein F"/>
    <property type="match status" value="2"/>
</dbReference>
<dbReference type="GO" id="GO:0005886">
    <property type="term" value="C:plasma membrane"/>
    <property type="evidence" value="ECO:0007669"/>
    <property type="project" value="UniProtKB-SubCell"/>
</dbReference>
<feature type="transmembrane region" description="Helical" evidence="10">
    <location>
        <begin position="171"/>
        <end position="199"/>
    </location>
</feature>
<protein>
    <submittedName>
        <fullName evidence="12">Protein transport protein hofC</fullName>
    </submittedName>
</protein>
<feature type="transmembrane region" description="Helical" evidence="10">
    <location>
        <begin position="375"/>
        <end position="396"/>
    </location>
</feature>
<dbReference type="PROSITE" id="PS00874">
    <property type="entry name" value="T2SP_F"/>
    <property type="match status" value="1"/>
</dbReference>
<evidence type="ECO:0000256" key="9">
    <source>
        <dbReference type="RuleBase" id="RU003923"/>
    </source>
</evidence>
<evidence type="ECO:0000259" key="11">
    <source>
        <dbReference type="Pfam" id="PF00482"/>
    </source>
</evidence>
<evidence type="ECO:0000256" key="1">
    <source>
        <dbReference type="ARBA" id="ARBA00004429"/>
    </source>
</evidence>
<dbReference type="NCBIfam" id="NF007861">
    <property type="entry name" value="PRK10573.1"/>
    <property type="match status" value="1"/>
</dbReference>
<dbReference type="Pfam" id="PF00482">
    <property type="entry name" value="T2SSF"/>
    <property type="match status" value="2"/>
</dbReference>
<evidence type="ECO:0000313" key="13">
    <source>
        <dbReference type="Proteomes" id="UP000002069"/>
    </source>
</evidence>
<dbReference type="InterPro" id="IPR042094">
    <property type="entry name" value="T2SS_GspF_sf"/>
</dbReference>
<reference evidence="13" key="2">
    <citation type="journal article" date="2011" name="J. Bacteriol.">
        <title>Complete genome sequence of Cronobacter turicensis LMG 23827, a food-borne pathogen causing deaths in neonates.</title>
        <authorList>
            <person name="Stephan R."/>
            <person name="Lehner A."/>
            <person name="Tischler P."/>
            <person name="Rattei T."/>
        </authorList>
    </citation>
    <scope>NUCLEOTIDE SEQUENCE [LARGE SCALE GENOMIC DNA]</scope>
    <source>
        <strain evidence="13">DSM 18703 / CCUG 55852 / LMG 23827 / z3032</strain>
    </source>
</reference>
<keyword evidence="5" id="KW-0997">Cell inner membrane</keyword>
<dbReference type="PRINTS" id="PR00812">
    <property type="entry name" value="BCTERIALGSPF"/>
</dbReference>
<accession>C9XVR2</accession>
<dbReference type="AlphaFoldDB" id="C9XVR2"/>
<evidence type="ECO:0000256" key="2">
    <source>
        <dbReference type="ARBA" id="ARBA00005745"/>
    </source>
</evidence>
<feature type="transmembrane region" description="Helical" evidence="10">
    <location>
        <begin position="219"/>
        <end position="240"/>
    </location>
</feature>
<gene>
    <name evidence="12" type="primary">hofC</name>
    <name evidence="12" type="ordered locus">Ctu_07380</name>
</gene>
<evidence type="ECO:0000256" key="10">
    <source>
        <dbReference type="SAM" id="Phobius"/>
    </source>
</evidence>
<comment type="subcellular location">
    <subcellularLocation>
        <location evidence="1 9">Cell inner membrane</location>
        <topology evidence="1 9">Multi-pass membrane protein</topology>
    </subcellularLocation>
</comment>
<dbReference type="KEGG" id="ctu:CTU_07380"/>
<evidence type="ECO:0000256" key="3">
    <source>
        <dbReference type="ARBA" id="ARBA00022448"/>
    </source>
</evidence>
<dbReference type="PANTHER" id="PTHR30012">
    <property type="entry name" value="GENERAL SECRETION PATHWAY PROTEIN"/>
    <property type="match status" value="1"/>
</dbReference>
<feature type="domain" description="Type II secretion system protein GspF" evidence="11">
    <location>
        <begin position="70"/>
        <end position="192"/>
    </location>
</feature>
<keyword evidence="6 9" id="KW-0812">Transmembrane</keyword>
<evidence type="ECO:0000256" key="7">
    <source>
        <dbReference type="ARBA" id="ARBA00022989"/>
    </source>
</evidence>
<keyword evidence="8 10" id="KW-0472">Membrane</keyword>
<keyword evidence="13" id="KW-1185">Reference proteome</keyword>
<dbReference type="PATRIC" id="fig|693216.3.peg.701"/>
<dbReference type="HOGENOM" id="CLU_035032_2_0_6"/>
<keyword evidence="4" id="KW-1003">Cell membrane</keyword>
<dbReference type="Gene3D" id="1.20.81.30">
    <property type="entry name" value="Type II secretion system (T2SS), domain F"/>
    <property type="match status" value="2"/>
</dbReference>
<sequence>MAFRVRHMDNVLWRWRGVDKEGASCDGMIWASDKISASLQLLDDEVHPLILKRASVNKRHWRSEHKILAVRQLAALLQAGVSLTQGLAMLSSQHPVAQWRALFAQLAKQLGRGVAFSETLRQWPDIFPPLYISLMRTGELTGKLDMCCQQLAQQQEDQQKLRKQVIKALRYPAFIFTVALLLTLGMTCFVLPQFTAIYRSFNTPLPLVTRAVIALSEGLMQYAVWWLGVLLIAPLLIIRLRRKPQWQLREAAWLLKLPLFGPLIRGQLLSQIYTVLSLMQGAGIPLLQSLSSVEETLASPLWRQAVRRVKEGIASGLPLWRALEQETVFTALCIQLVRTGEETGSLDLMLEKLAGWHLAQTSERAQTLAATLEPLMMMVIGLIVGTLVVAMYLPIFRLGDAMSGMN</sequence>
<evidence type="ECO:0000256" key="8">
    <source>
        <dbReference type="ARBA" id="ARBA00023136"/>
    </source>
</evidence>
<evidence type="ECO:0000313" key="12">
    <source>
        <dbReference type="EMBL" id="CBA28060.1"/>
    </source>
</evidence>
<dbReference type="InterPro" id="IPR018076">
    <property type="entry name" value="T2SS_GspF_dom"/>
</dbReference>
<reference evidence="12 13" key="1">
    <citation type="journal article" date="2010" name="J. Bacteriol.">
        <title>Complete Genome Sequence of Cronobacter turicensis LMG 23827, a foodborne pathogen causing deaths in neonates.</title>
        <authorList>
            <person name="Stephan R."/>
            <person name="Lehner A."/>
            <person name="Tischler P."/>
            <person name="Rattei T."/>
        </authorList>
    </citation>
    <scope>NUCLEOTIDE SEQUENCE [LARGE SCALE GENOMIC DNA]</scope>
    <source>
        <strain evidence="13">DSM 18703 / CCUG 55852 / LMG 23827 / z3032</strain>
    </source>
</reference>
<keyword evidence="7 10" id="KW-1133">Transmembrane helix</keyword>